<evidence type="ECO:0000259" key="5">
    <source>
        <dbReference type="PROSITE" id="PS50931"/>
    </source>
</evidence>
<evidence type="ECO:0000256" key="3">
    <source>
        <dbReference type="ARBA" id="ARBA00023125"/>
    </source>
</evidence>
<evidence type="ECO:0000256" key="4">
    <source>
        <dbReference type="ARBA" id="ARBA00023163"/>
    </source>
</evidence>
<dbReference type="PROSITE" id="PS50931">
    <property type="entry name" value="HTH_LYSR"/>
    <property type="match status" value="1"/>
</dbReference>
<reference evidence="6" key="1">
    <citation type="submission" date="2022-09" db="EMBL/GenBank/DDBJ databases">
        <title>Intensive care unit water sources are persistently colonized with multi-drug resistant bacteria and are the site of extensive horizontal gene transfer of antibiotic resistance genes.</title>
        <authorList>
            <person name="Diorio-Toth L."/>
        </authorList>
    </citation>
    <scope>NUCLEOTIDE SEQUENCE</scope>
    <source>
        <strain evidence="6">GD04147</strain>
    </source>
</reference>
<name>A0A4S2BB16_STUST</name>
<dbReference type="Pfam" id="PF03466">
    <property type="entry name" value="LysR_substrate"/>
    <property type="match status" value="1"/>
</dbReference>
<gene>
    <name evidence="6" type="ORF">N7335_08615</name>
</gene>
<dbReference type="Gene3D" id="3.40.190.10">
    <property type="entry name" value="Periplasmic binding protein-like II"/>
    <property type="match status" value="2"/>
</dbReference>
<evidence type="ECO:0000256" key="2">
    <source>
        <dbReference type="ARBA" id="ARBA00023015"/>
    </source>
</evidence>
<evidence type="ECO:0000313" key="6">
    <source>
        <dbReference type="EMBL" id="MDH0146451.1"/>
    </source>
</evidence>
<dbReference type="InterPro" id="IPR036388">
    <property type="entry name" value="WH-like_DNA-bd_sf"/>
</dbReference>
<evidence type="ECO:0000256" key="1">
    <source>
        <dbReference type="ARBA" id="ARBA00009437"/>
    </source>
</evidence>
<dbReference type="PANTHER" id="PTHR30126">
    <property type="entry name" value="HTH-TYPE TRANSCRIPTIONAL REGULATOR"/>
    <property type="match status" value="1"/>
</dbReference>
<dbReference type="SUPFAM" id="SSF53850">
    <property type="entry name" value="Periplasmic binding protein-like II"/>
    <property type="match status" value="1"/>
</dbReference>
<dbReference type="PANTHER" id="PTHR30126:SF94">
    <property type="entry name" value="LYSR FAMILY TRANSCRIPTIONAL REGULATOR"/>
    <property type="match status" value="1"/>
</dbReference>
<dbReference type="SUPFAM" id="SSF46785">
    <property type="entry name" value="Winged helix' DNA-binding domain"/>
    <property type="match status" value="1"/>
</dbReference>
<dbReference type="InterPro" id="IPR036390">
    <property type="entry name" value="WH_DNA-bd_sf"/>
</dbReference>
<keyword evidence="4" id="KW-0804">Transcription</keyword>
<dbReference type="AlphaFoldDB" id="A0A4S2BB16"/>
<dbReference type="Proteomes" id="UP001158076">
    <property type="component" value="Unassembled WGS sequence"/>
</dbReference>
<organism evidence="6 7">
    <name type="scientific">Stutzerimonas stutzeri</name>
    <name type="common">Pseudomonas stutzeri</name>
    <dbReference type="NCBI Taxonomy" id="316"/>
    <lineage>
        <taxon>Bacteria</taxon>
        <taxon>Pseudomonadati</taxon>
        <taxon>Pseudomonadota</taxon>
        <taxon>Gammaproteobacteria</taxon>
        <taxon>Pseudomonadales</taxon>
        <taxon>Pseudomonadaceae</taxon>
        <taxon>Stutzerimonas</taxon>
    </lineage>
</organism>
<protein>
    <submittedName>
        <fullName evidence="6">LysR family transcriptional regulator</fullName>
    </submittedName>
</protein>
<accession>A0A4S2BB16</accession>
<feature type="domain" description="HTH lysR-type" evidence="5">
    <location>
        <begin position="5"/>
        <end position="62"/>
    </location>
</feature>
<dbReference type="PRINTS" id="PR00039">
    <property type="entry name" value="HTHLYSR"/>
</dbReference>
<dbReference type="Pfam" id="PF00126">
    <property type="entry name" value="HTH_1"/>
    <property type="match status" value="1"/>
</dbReference>
<keyword evidence="2" id="KW-0805">Transcription regulation</keyword>
<comment type="similarity">
    <text evidence="1">Belongs to the LysR transcriptional regulatory family.</text>
</comment>
<dbReference type="FunFam" id="1.10.10.10:FF:000001">
    <property type="entry name" value="LysR family transcriptional regulator"/>
    <property type="match status" value="1"/>
</dbReference>
<dbReference type="EMBL" id="JAODZE010000007">
    <property type="protein sequence ID" value="MDH0146451.1"/>
    <property type="molecule type" value="Genomic_DNA"/>
</dbReference>
<dbReference type="GO" id="GO:0003700">
    <property type="term" value="F:DNA-binding transcription factor activity"/>
    <property type="evidence" value="ECO:0007669"/>
    <property type="project" value="InterPro"/>
</dbReference>
<dbReference type="CDD" id="cd08420">
    <property type="entry name" value="PBP2_CysL_like"/>
    <property type="match status" value="1"/>
</dbReference>
<proteinExistence type="inferred from homology"/>
<dbReference type="InterPro" id="IPR000847">
    <property type="entry name" value="LysR_HTH_N"/>
</dbReference>
<dbReference type="InterPro" id="IPR005119">
    <property type="entry name" value="LysR_subst-bd"/>
</dbReference>
<evidence type="ECO:0000313" key="7">
    <source>
        <dbReference type="Proteomes" id="UP001158076"/>
    </source>
</evidence>
<dbReference type="GO" id="GO:0000976">
    <property type="term" value="F:transcription cis-regulatory region binding"/>
    <property type="evidence" value="ECO:0007669"/>
    <property type="project" value="TreeGrafter"/>
</dbReference>
<comment type="caution">
    <text evidence="6">The sequence shown here is derived from an EMBL/GenBank/DDBJ whole genome shotgun (WGS) entry which is preliminary data.</text>
</comment>
<dbReference type="RefSeq" id="WP_014595401.1">
    <property type="nucleotide sequence ID" value="NZ_BCAJ01000003.1"/>
</dbReference>
<keyword evidence="3" id="KW-0238">DNA-binding</keyword>
<sequence length="295" mass="32395">MHPAVSFRQLQVFVAVARGGSLAAAADRLNLSQSASSGSLAELERRLEVPLFDRFGKRLQLSEAGRRLLPRAERLLDELEAFVEAAREPDGALHGELTLVASATIGTHLVPSLVGRFTERYPGAEVTTRLRNTGEVIADLLHLEADLGLIEGPCNDPRLSAEVWREDRMLIVCAPQHRLAARGYLSDKDLAGEAWILREPGSGSRAVFEAAARMRTPRLRVRMALNQHEAIKQAVRAGLGLGCLSQLCVAEEIARGELVALASDLPLSRSFSLVWHPQRYRSPLWQAFKVFLGEA</sequence>
<dbReference type="Gene3D" id="1.10.10.10">
    <property type="entry name" value="Winged helix-like DNA-binding domain superfamily/Winged helix DNA-binding domain"/>
    <property type="match status" value="1"/>
</dbReference>